<dbReference type="Gene3D" id="3.60.15.10">
    <property type="entry name" value="Ribonuclease Z/Hydroxyacylglutathione hydrolase-like"/>
    <property type="match status" value="1"/>
</dbReference>
<reference evidence="3 4" key="1">
    <citation type="submission" date="2018-11" db="EMBL/GenBank/DDBJ databases">
        <title>Sequencing the genomes of 1000 actinobacteria strains.</title>
        <authorList>
            <person name="Klenk H.-P."/>
        </authorList>
    </citation>
    <scope>NUCLEOTIDE SEQUENCE [LARGE SCALE GENOMIC DNA]</scope>
    <source>
        <strain evidence="3 4">DSM 14418</strain>
    </source>
</reference>
<evidence type="ECO:0000313" key="3">
    <source>
        <dbReference type="EMBL" id="RPF28178.1"/>
    </source>
</evidence>
<dbReference type="AlphaFoldDB" id="A0A3N4ZRM8"/>
<dbReference type="InterPro" id="IPR001279">
    <property type="entry name" value="Metallo-B-lactamas"/>
</dbReference>
<dbReference type="CDD" id="cd06262">
    <property type="entry name" value="metallo-hydrolase-like_MBL-fold"/>
    <property type="match status" value="1"/>
</dbReference>
<dbReference type="PANTHER" id="PTHR46233:SF1">
    <property type="entry name" value="CONSERVED PROTEIN"/>
    <property type="match status" value="1"/>
</dbReference>
<sequence>MPRPEPHDGAGSPAMPDPDDARSPAAVPDPENAASHVHPGGPPVVHRLGPVTLTKLSVSAEDNNAYLVSVPGAQILVDAADDAPRLLELVAASGDPLTAVVTTHRHWDHHRALAAVVAATGAQVLAGAQDASELPVPADRLLVYGATVAVGDLTLDVVALRGHTPGSVALALTEPASAPNPGRVHLLTGDSLFPGGPGRTWSPADFTSLMDDLAERVFARFGDDTVVHPGHGDGTTIGAERPHLQQWRARGW</sequence>
<gene>
    <name evidence="3" type="ORF">EDD32_2692</name>
</gene>
<dbReference type="Pfam" id="PF00753">
    <property type="entry name" value="Lactamase_B"/>
    <property type="match status" value="1"/>
</dbReference>
<keyword evidence="4" id="KW-1185">Reference proteome</keyword>
<evidence type="ECO:0000256" key="1">
    <source>
        <dbReference type="SAM" id="MobiDB-lite"/>
    </source>
</evidence>
<organism evidence="3 4">
    <name type="scientific">Georgenia muralis</name>
    <dbReference type="NCBI Taxonomy" id="154117"/>
    <lineage>
        <taxon>Bacteria</taxon>
        <taxon>Bacillati</taxon>
        <taxon>Actinomycetota</taxon>
        <taxon>Actinomycetes</taxon>
        <taxon>Micrococcales</taxon>
        <taxon>Bogoriellaceae</taxon>
        <taxon>Georgenia</taxon>
    </lineage>
</organism>
<proteinExistence type="predicted"/>
<comment type="caution">
    <text evidence="3">The sequence shown here is derived from an EMBL/GenBank/DDBJ whole genome shotgun (WGS) entry which is preliminary data.</text>
</comment>
<dbReference type="SMART" id="SM00849">
    <property type="entry name" value="Lactamase_B"/>
    <property type="match status" value="1"/>
</dbReference>
<dbReference type="GO" id="GO:0016787">
    <property type="term" value="F:hydrolase activity"/>
    <property type="evidence" value="ECO:0007669"/>
    <property type="project" value="UniProtKB-KW"/>
</dbReference>
<dbReference type="EMBL" id="RKRA01000001">
    <property type="protein sequence ID" value="RPF28178.1"/>
    <property type="molecule type" value="Genomic_DNA"/>
</dbReference>
<feature type="region of interest" description="Disordered" evidence="1">
    <location>
        <begin position="1"/>
        <end position="46"/>
    </location>
</feature>
<protein>
    <submittedName>
        <fullName evidence="3">Glyoxylase-like metal-dependent hydrolase (Beta-lactamase superfamily II)</fullName>
    </submittedName>
</protein>
<dbReference type="RefSeq" id="WP_246006130.1">
    <property type="nucleotide sequence ID" value="NZ_RKRA01000001.1"/>
</dbReference>
<evidence type="ECO:0000313" key="4">
    <source>
        <dbReference type="Proteomes" id="UP000280726"/>
    </source>
</evidence>
<dbReference type="Proteomes" id="UP000280726">
    <property type="component" value="Unassembled WGS sequence"/>
</dbReference>
<keyword evidence="3" id="KW-0378">Hydrolase</keyword>
<evidence type="ECO:0000259" key="2">
    <source>
        <dbReference type="SMART" id="SM00849"/>
    </source>
</evidence>
<name>A0A3N4ZRM8_9MICO</name>
<dbReference type="InterPro" id="IPR051453">
    <property type="entry name" value="MBL_Glyoxalase_II"/>
</dbReference>
<dbReference type="SUPFAM" id="SSF56281">
    <property type="entry name" value="Metallo-hydrolase/oxidoreductase"/>
    <property type="match status" value="1"/>
</dbReference>
<dbReference type="InterPro" id="IPR036866">
    <property type="entry name" value="RibonucZ/Hydroxyglut_hydro"/>
</dbReference>
<accession>A0A3N4ZRM8</accession>
<dbReference type="PANTHER" id="PTHR46233">
    <property type="entry name" value="HYDROXYACYLGLUTATHIONE HYDROLASE GLOC"/>
    <property type="match status" value="1"/>
</dbReference>
<feature type="domain" description="Metallo-beta-lactamase" evidence="2">
    <location>
        <begin position="62"/>
        <end position="231"/>
    </location>
</feature>